<feature type="compositionally biased region" description="Low complexity" evidence="13">
    <location>
        <begin position="726"/>
        <end position="738"/>
    </location>
</feature>
<feature type="compositionally biased region" description="Pro residues" evidence="13">
    <location>
        <begin position="430"/>
        <end position="454"/>
    </location>
</feature>
<dbReference type="GO" id="GO:0005524">
    <property type="term" value="F:ATP binding"/>
    <property type="evidence" value="ECO:0007669"/>
    <property type="project" value="UniProtKB-UniRule"/>
</dbReference>
<dbReference type="CDD" id="cd07866">
    <property type="entry name" value="STKc_BUR1"/>
    <property type="match status" value="1"/>
</dbReference>
<evidence type="ECO:0000256" key="3">
    <source>
        <dbReference type="ARBA" id="ARBA00022527"/>
    </source>
</evidence>
<feature type="binding site" evidence="12">
    <location>
        <position position="592"/>
    </location>
    <ligand>
        <name>ATP</name>
        <dbReference type="ChEBI" id="CHEBI:30616"/>
    </ligand>
</feature>
<feature type="compositionally biased region" description="Low complexity" evidence="13">
    <location>
        <begin position="106"/>
        <end position="119"/>
    </location>
</feature>
<feature type="compositionally biased region" description="Pro residues" evidence="13">
    <location>
        <begin position="356"/>
        <end position="380"/>
    </location>
</feature>
<dbReference type="GO" id="GO:0005634">
    <property type="term" value="C:nucleus"/>
    <property type="evidence" value="ECO:0007669"/>
    <property type="project" value="UniProtKB-SubCell"/>
</dbReference>
<dbReference type="InterPro" id="IPR011009">
    <property type="entry name" value="Kinase-like_dom_sf"/>
</dbReference>
<dbReference type="FunFam" id="1.10.510.10:FF:000415">
    <property type="entry name" value="CMGC/CDK/CRK7 protein kinase, variant"/>
    <property type="match status" value="1"/>
</dbReference>
<feature type="compositionally biased region" description="Basic and acidic residues" evidence="13">
    <location>
        <begin position="158"/>
        <end position="169"/>
    </location>
</feature>
<evidence type="ECO:0000256" key="8">
    <source>
        <dbReference type="ARBA" id="ARBA00023242"/>
    </source>
</evidence>
<feature type="compositionally biased region" description="Pro residues" evidence="13">
    <location>
        <begin position="486"/>
        <end position="500"/>
    </location>
</feature>
<evidence type="ECO:0000256" key="7">
    <source>
        <dbReference type="ARBA" id="ARBA00022840"/>
    </source>
</evidence>
<evidence type="ECO:0000256" key="6">
    <source>
        <dbReference type="ARBA" id="ARBA00022777"/>
    </source>
</evidence>
<dbReference type="Pfam" id="PF00069">
    <property type="entry name" value="Pkinase"/>
    <property type="match status" value="1"/>
</dbReference>
<keyword evidence="7 12" id="KW-0067">ATP-binding</keyword>
<dbReference type="PROSITE" id="PS00108">
    <property type="entry name" value="PROTEIN_KINASE_ST"/>
    <property type="match status" value="1"/>
</dbReference>
<feature type="region of interest" description="Disordered" evidence="13">
    <location>
        <begin position="1"/>
        <end position="545"/>
    </location>
</feature>
<dbReference type="InterPro" id="IPR017441">
    <property type="entry name" value="Protein_kinase_ATP_BS"/>
</dbReference>
<feature type="compositionally biased region" description="Polar residues" evidence="13">
    <location>
        <begin position="127"/>
        <end position="141"/>
    </location>
</feature>
<keyword evidence="4" id="KW-0808">Transferase</keyword>
<dbReference type="OrthoDB" id="28397at2759"/>
<feature type="compositionally biased region" description="Basic and acidic residues" evidence="13">
    <location>
        <begin position="209"/>
        <end position="219"/>
    </location>
</feature>
<feature type="compositionally biased region" description="Low complexity" evidence="13">
    <location>
        <begin position="420"/>
        <end position="429"/>
    </location>
</feature>
<evidence type="ECO:0000256" key="2">
    <source>
        <dbReference type="ARBA" id="ARBA00006485"/>
    </source>
</evidence>
<feature type="compositionally biased region" description="Gly residues" evidence="13">
    <location>
        <begin position="1093"/>
        <end position="1105"/>
    </location>
</feature>
<feature type="compositionally biased region" description="Basic residues" evidence="13">
    <location>
        <begin position="531"/>
        <end position="542"/>
    </location>
</feature>
<evidence type="ECO:0000256" key="10">
    <source>
        <dbReference type="ARBA" id="ARBA00048367"/>
    </source>
</evidence>
<feature type="compositionally biased region" description="Gly residues" evidence="13">
    <location>
        <begin position="970"/>
        <end position="1014"/>
    </location>
</feature>
<evidence type="ECO:0000256" key="5">
    <source>
        <dbReference type="ARBA" id="ARBA00022741"/>
    </source>
</evidence>
<keyword evidence="3" id="KW-0723">Serine/threonine-protein kinase</keyword>
<feature type="compositionally biased region" description="Polar residues" evidence="13">
    <location>
        <begin position="64"/>
        <end position="84"/>
    </location>
</feature>
<evidence type="ECO:0000256" key="12">
    <source>
        <dbReference type="PROSITE-ProRule" id="PRU10141"/>
    </source>
</evidence>
<dbReference type="InterPro" id="IPR000719">
    <property type="entry name" value="Prot_kinase_dom"/>
</dbReference>
<protein>
    <recommendedName>
        <fullName evidence="14">Protein kinase domain-containing protein</fullName>
    </recommendedName>
</protein>
<dbReference type="AlphaFoldDB" id="A0A409W185"/>
<evidence type="ECO:0000313" key="15">
    <source>
        <dbReference type="EMBL" id="PPQ72284.1"/>
    </source>
</evidence>
<dbReference type="FunFam" id="3.30.200.20:FF:000124">
    <property type="entry name" value="Cyclin-dependent kinase 4"/>
    <property type="match status" value="1"/>
</dbReference>
<feature type="compositionally biased region" description="Basic and acidic residues" evidence="13">
    <location>
        <begin position="262"/>
        <end position="301"/>
    </location>
</feature>
<feature type="compositionally biased region" description="Pro residues" evidence="13">
    <location>
        <begin position="334"/>
        <end position="347"/>
    </location>
</feature>
<dbReference type="Proteomes" id="UP000284842">
    <property type="component" value="Unassembled WGS sequence"/>
</dbReference>
<evidence type="ECO:0000259" key="14">
    <source>
        <dbReference type="PROSITE" id="PS50011"/>
    </source>
</evidence>
<evidence type="ECO:0000256" key="11">
    <source>
        <dbReference type="ARBA" id="ARBA00049280"/>
    </source>
</evidence>
<dbReference type="SUPFAM" id="SSF56112">
    <property type="entry name" value="Protein kinase-like (PK-like)"/>
    <property type="match status" value="1"/>
</dbReference>
<feature type="compositionally biased region" description="Gly residues" evidence="13">
    <location>
        <begin position="924"/>
        <end position="942"/>
    </location>
</feature>
<dbReference type="PANTHER" id="PTHR24056:SF233">
    <property type="entry name" value="CYCLIN-DEPENDENT KINASE 9"/>
    <property type="match status" value="1"/>
</dbReference>
<evidence type="ECO:0000256" key="1">
    <source>
        <dbReference type="ARBA" id="ARBA00004123"/>
    </source>
</evidence>
<dbReference type="InterPro" id="IPR008271">
    <property type="entry name" value="Ser/Thr_kinase_AS"/>
</dbReference>
<feature type="compositionally biased region" description="Low complexity" evidence="13">
    <location>
        <begin position="1080"/>
        <end position="1092"/>
    </location>
</feature>
<feature type="region of interest" description="Disordered" evidence="13">
    <location>
        <begin position="882"/>
        <end position="1105"/>
    </location>
</feature>
<name>A0A409W185_9AGAR</name>
<feature type="compositionally biased region" description="Basic and acidic residues" evidence="13">
    <location>
        <begin position="455"/>
        <end position="465"/>
    </location>
</feature>
<comment type="subcellular location">
    <subcellularLocation>
        <location evidence="1">Nucleus</location>
    </subcellularLocation>
</comment>
<keyword evidence="5 12" id="KW-0547">Nucleotide-binding</keyword>
<proteinExistence type="inferred from homology"/>
<evidence type="ECO:0000256" key="13">
    <source>
        <dbReference type="SAM" id="MobiDB-lite"/>
    </source>
</evidence>
<organism evidence="15 16">
    <name type="scientific">Panaeolus cyanescens</name>
    <dbReference type="NCBI Taxonomy" id="181874"/>
    <lineage>
        <taxon>Eukaryota</taxon>
        <taxon>Fungi</taxon>
        <taxon>Dikarya</taxon>
        <taxon>Basidiomycota</taxon>
        <taxon>Agaricomycotina</taxon>
        <taxon>Agaricomycetes</taxon>
        <taxon>Agaricomycetidae</taxon>
        <taxon>Agaricales</taxon>
        <taxon>Agaricineae</taxon>
        <taxon>Galeropsidaceae</taxon>
        <taxon>Panaeolus</taxon>
    </lineage>
</organism>
<keyword evidence="8" id="KW-0539">Nucleus</keyword>
<feature type="compositionally biased region" description="Gly residues" evidence="13">
    <location>
        <begin position="1022"/>
        <end position="1036"/>
    </location>
</feature>
<keyword evidence="6" id="KW-0418">Kinase</keyword>
<dbReference type="PANTHER" id="PTHR24056">
    <property type="entry name" value="CELL DIVISION PROTEIN KINASE"/>
    <property type="match status" value="1"/>
</dbReference>
<evidence type="ECO:0000256" key="4">
    <source>
        <dbReference type="ARBA" id="ARBA00022679"/>
    </source>
</evidence>
<dbReference type="GO" id="GO:0008353">
    <property type="term" value="F:RNA polymerase II CTD heptapeptide repeat kinase activity"/>
    <property type="evidence" value="ECO:0007669"/>
    <property type="project" value="UniProtKB-EC"/>
</dbReference>
<dbReference type="SMART" id="SM00220">
    <property type="entry name" value="S_TKc"/>
    <property type="match status" value="1"/>
</dbReference>
<feature type="compositionally biased region" description="Pro residues" evidence="13">
    <location>
        <begin position="388"/>
        <end position="397"/>
    </location>
</feature>
<feature type="domain" description="Protein kinase" evidence="14">
    <location>
        <begin position="563"/>
        <end position="872"/>
    </location>
</feature>
<comment type="similarity">
    <text evidence="2">Belongs to the protein kinase superfamily. CMGC Ser/Thr protein kinase family. CDC2/CDKX subfamily.</text>
</comment>
<comment type="caution">
    <text evidence="15">The sequence shown here is derived from an EMBL/GenBank/DDBJ whole genome shotgun (WGS) entry which is preliminary data.</text>
</comment>
<accession>A0A409W185</accession>
<dbReference type="EMBL" id="NHTK01005877">
    <property type="protein sequence ID" value="PPQ72284.1"/>
    <property type="molecule type" value="Genomic_DNA"/>
</dbReference>
<dbReference type="STRING" id="181874.A0A409W185"/>
<comment type="catalytic activity">
    <reaction evidence="10">
        <text>L-seryl-[protein] + ATP = O-phospho-L-seryl-[protein] + ADP + H(+)</text>
        <dbReference type="Rhea" id="RHEA:17989"/>
        <dbReference type="Rhea" id="RHEA-COMP:9863"/>
        <dbReference type="Rhea" id="RHEA-COMP:11604"/>
        <dbReference type="ChEBI" id="CHEBI:15378"/>
        <dbReference type="ChEBI" id="CHEBI:29999"/>
        <dbReference type="ChEBI" id="CHEBI:30616"/>
        <dbReference type="ChEBI" id="CHEBI:83421"/>
        <dbReference type="ChEBI" id="CHEBI:456216"/>
        <dbReference type="EC" id="2.7.11.22"/>
    </reaction>
</comment>
<dbReference type="PROSITE" id="PS50011">
    <property type="entry name" value="PROTEIN_KINASE_DOM"/>
    <property type="match status" value="1"/>
</dbReference>
<evidence type="ECO:0000313" key="16">
    <source>
        <dbReference type="Proteomes" id="UP000284842"/>
    </source>
</evidence>
<gene>
    <name evidence="15" type="ORF">CVT24_004673</name>
</gene>
<feature type="compositionally biased region" description="Basic residues" evidence="13">
    <location>
        <begin position="1"/>
        <end position="10"/>
    </location>
</feature>
<dbReference type="InParanoid" id="A0A409W185"/>
<feature type="compositionally biased region" description="Basic residues" evidence="13">
    <location>
        <begin position="220"/>
        <end position="230"/>
    </location>
</feature>
<dbReference type="InterPro" id="IPR050108">
    <property type="entry name" value="CDK"/>
</dbReference>
<feature type="region of interest" description="Disordered" evidence="13">
    <location>
        <begin position="721"/>
        <end position="741"/>
    </location>
</feature>
<comment type="catalytic activity">
    <reaction evidence="9">
        <text>L-threonyl-[protein] + ATP = O-phospho-L-threonyl-[protein] + ADP + H(+)</text>
        <dbReference type="Rhea" id="RHEA:46608"/>
        <dbReference type="Rhea" id="RHEA-COMP:11060"/>
        <dbReference type="Rhea" id="RHEA-COMP:11605"/>
        <dbReference type="ChEBI" id="CHEBI:15378"/>
        <dbReference type="ChEBI" id="CHEBI:30013"/>
        <dbReference type="ChEBI" id="CHEBI:30616"/>
        <dbReference type="ChEBI" id="CHEBI:61977"/>
        <dbReference type="ChEBI" id="CHEBI:456216"/>
        <dbReference type="EC" id="2.7.11.22"/>
    </reaction>
</comment>
<reference evidence="15 16" key="1">
    <citation type="journal article" date="2018" name="Evol. Lett.">
        <title>Horizontal gene cluster transfer increased hallucinogenic mushroom diversity.</title>
        <authorList>
            <person name="Reynolds H.T."/>
            <person name="Vijayakumar V."/>
            <person name="Gluck-Thaler E."/>
            <person name="Korotkin H.B."/>
            <person name="Matheny P.B."/>
            <person name="Slot J.C."/>
        </authorList>
    </citation>
    <scope>NUCLEOTIDE SEQUENCE [LARGE SCALE GENOMIC DNA]</scope>
    <source>
        <strain evidence="15 16">2629</strain>
    </source>
</reference>
<dbReference type="Gene3D" id="1.10.510.10">
    <property type="entry name" value="Transferase(Phosphotransferase) domain 1"/>
    <property type="match status" value="1"/>
</dbReference>
<dbReference type="GO" id="GO:0004693">
    <property type="term" value="F:cyclin-dependent protein serine/threonine kinase activity"/>
    <property type="evidence" value="ECO:0007669"/>
    <property type="project" value="UniProtKB-EC"/>
</dbReference>
<sequence length="1105" mass="120188">MPTTPKKRPASRSPVGSRYSKRHISSSPEEGEVDEPNSPPPPSNHSLPQPQAPPHQHQHPPLLNNYQIGHNQGHLNHNIHNNVHPSAHPMILPISLPAKPPPPTAPGGSSSKPKAVPFPFKKKTDTSKPNGSTGDSSNNNAKGVGGSVAAGINVLEQYAEKTRAKDESNRRHRMGPGTSSSMMPASKPAGEPWLPPSSYASSSGLSGRGPHDLDRDGRGRRQSPARRLSSRSRSISPTSRHRLPTRSPETSNFSPLSRHRDRSRDRSLDRDWERDRDRDRDWDRDRDRDRVYDRRGDDRHYRPGQTNDYGRTWKGDSYRPRSPSPPSQRYSSTLPPPPPSLPPPPHLPHSNDRNNEPPPPPPPEDTGPRPPSSTPPPAPPPDERLLRDPPPLPPLPPLDGRVKFSMGVKKPDVHPPRDVQPIQQLYQQHQPPPPPPTTLPPPPSTIAPPHPRPHAIPDPDLRRESAPAYSLPPKPGYAPAHAPLPSSQPPAHPPPPPSVHPPQSAAPRPIAKDVSMPGPPGAHGASTTRVRPVRRKQPVRRSVKQEMQAYSRTFVGCGQQSDYEATTKLGEGTFGEVHKAVQKSTGRIVALKRILMHNEKEGMPVTALREIKILKALKHPCIVDILDMFVVRSTEKDPLSVYMVFPYMDHDLAGLLENERVKLQPSHIKLYMKQLLEGTEYMHRNHILHRDMKAANLLISNNGSLRIADFGLARSYDPNITRDAPSSSNPTSSSSSSSAPKRKYTNCVVTRWYRPPELLLGARQYGGEVDIWGIGCVLGEMFTRRPILPGTSDLDQLEKIFYLCGSPNQFSWPYHELLPGCEGVIRFNSHPRRLKDVYESIGPETVDLLDKLLVINPRQRITASEALDHRYFWTDPMPADPKTMPSYEPSHEFDKRGHRNHHPPLPAVPQMQMGDHHQNRHGHGGVAPPGGGFNRHGPGGPMGMNNMGMGPGGMGGPPGLPPPPQIHGGPQYGGQGPGGGYDRGRRQGGGPPMGGMGPGGGGGPGYNRGGGGQGMPPPPNGPGGHGRQGYGGGGQGRYNAMQRRTVIPGLIPGLPPRPAAPMGIGGNGPERERVPPPGRGPRYNSSNSNSNQGPGGEGGGGLNYG</sequence>
<evidence type="ECO:0000256" key="9">
    <source>
        <dbReference type="ARBA" id="ARBA00047811"/>
    </source>
</evidence>
<dbReference type="PROSITE" id="PS00107">
    <property type="entry name" value="PROTEIN_KINASE_ATP"/>
    <property type="match status" value="1"/>
</dbReference>
<keyword evidence="16" id="KW-1185">Reference proteome</keyword>
<comment type="catalytic activity">
    <reaction evidence="11">
        <text>[DNA-directed RNA polymerase] + ATP = phospho-[DNA-directed RNA polymerase] + ADP + H(+)</text>
        <dbReference type="Rhea" id="RHEA:10216"/>
        <dbReference type="Rhea" id="RHEA-COMP:11321"/>
        <dbReference type="Rhea" id="RHEA-COMP:11322"/>
        <dbReference type="ChEBI" id="CHEBI:15378"/>
        <dbReference type="ChEBI" id="CHEBI:30616"/>
        <dbReference type="ChEBI" id="CHEBI:43176"/>
        <dbReference type="ChEBI" id="CHEBI:68546"/>
        <dbReference type="ChEBI" id="CHEBI:456216"/>
        <dbReference type="EC" id="2.7.11.23"/>
    </reaction>
</comment>
<dbReference type="Gene3D" id="3.30.200.20">
    <property type="entry name" value="Phosphorylase Kinase, domain 1"/>
    <property type="match status" value="1"/>
</dbReference>